<accession>A0A2P2JPX8</accession>
<dbReference type="AlphaFoldDB" id="A0A2P2JPX8"/>
<protein>
    <submittedName>
        <fullName evidence="1">Uncharacterized protein</fullName>
    </submittedName>
</protein>
<name>A0A2P2JPX8_RHIMU</name>
<reference evidence="1" key="1">
    <citation type="submission" date="2018-02" db="EMBL/GenBank/DDBJ databases">
        <title>Rhizophora mucronata_Transcriptome.</title>
        <authorList>
            <person name="Meera S.P."/>
            <person name="Sreeshan A."/>
            <person name="Augustine A."/>
        </authorList>
    </citation>
    <scope>NUCLEOTIDE SEQUENCE</scope>
    <source>
        <tissue evidence="1">Leaf</tissue>
    </source>
</reference>
<dbReference type="EMBL" id="GGEC01015043">
    <property type="protein sequence ID" value="MBW95526.1"/>
    <property type="molecule type" value="Transcribed_RNA"/>
</dbReference>
<proteinExistence type="predicted"/>
<sequence>MIRVDSSVFWCLEAVNMREIWGRLMNVSDYGVL</sequence>
<organism evidence="1">
    <name type="scientific">Rhizophora mucronata</name>
    <name type="common">Asiatic mangrove</name>
    <dbReference type="NCBI Taxonomy" id="61149"/>
    <lineage>
        <taxon>Eukaryota</taxon>
        <taxon>Viridiplantae</taxon>
        <taxon>Streptophyta</taxon>
        <taxon>Embryophyta</taxon>
        <taxon>Tracheophyta</taxon>
        <taxon>Spermatophyta</taxon>
        <taxon>Magnoliopsida</taxon>
        <taxon>eudicotyledons</taxon>
        <taxon>Gunneridae</taxon>
        <taxon>Pentapetalae</taxon>
        <taxon>rosids</taxon>
        <taxon>fabids</taxon>
        <taxon>Malpighiales</taxon>
        <taxon>Rhizophoraceae</taxon>
        <taxon>Rhizophora</taxon>
    </lineage>
</organism>
<evidence type="ECO:0000313" key="1">
    <source>
        <dbReference type="EMBL" id="MBW95526.1"/>
    </source>
</evidence>